<feature type="binding site" evidence="18">
    <location>
        <position position="24"/>
    </location>
    <ligand>
        <name>substrate</name>
    </ligand>
</feature>
<keyword evidence="11 18" id="KW-0418">Kinase</keyword>
<reference evidence="21 22" key="1">
    <citation type="submission" date="2016-08" db="EMBL/GenBank/DDBJ databases">
        <title>Identification and validation of antigenic proteins from Pajaroellobacter abortibovis using de-novo genome sequence assembly and reverse vaccinology.</title>
        <authorList>
            <person name="Welly B.T."/>
            <person name="Miller M.R."/>
            <person name="Stott J.L."/>
            <person name="Blanchard M.T."/>
            <person name="Islas-Trejo A.D."/>
            <person name="O'Rourke S.M."/>
            <person name="Young A.E."/>
            <person name="Medrano J.F."/>
            <person name="Van Eenennaam A.L."/>
        </authorList>
    </citation>
    <scope>NUCLEOTIDE SEQUENCE [LARGE SCALE GENOMIC DNA]</scope>
    <source>
        <strain evidence="21 22">BTF92-0548A/99-0131</strain>
    </source>
</reference>
<dbReference type="InterPro" id="IPR056179">
    <property type="entry name" value="DHQS_C"/>
</dbReference>
<comment type="subcellular location">
    <subcellularLocation>
        <location evidence="18">Cytoplasm</location>
    </subcellularLocation>
</comment>
<dbReference type="InterPro" id="IPR027417">
    <property type="entry name" value="P-loop_NTPase"/>
</dbReference>
<keyword evidence="18" id="KW-0460">Magnesium</keyword>
<feature type="binding site" evidence="18">
    <location>
        <begin position="2"/>
        <end position="7"/>
    </location>
    <ligand>
        <name>ATP</name>
        <dbReference type="ChEBI" id="CHEBI:30616"/>
    </ligand>
</feature>
<keyword evidence="8 18" id="KW-0808">Transferase</keyword>
<dbReference type="InterPro" id="IPR000623">
    <property type="entry name" value="Shikimate_kinase/TSH1"/>
</dbReference>
<feature type="binding site" evidence="18">
    <location>
        <position position="48"/>
    </location>
    <ligand>
        <name>substrate</name>
    </ligand>
</feature>
<dbReference type="GO" id="GO:0009073">
    <property type="term" value="P:aromatic amino acid family biosynthetic process"/>
    <property type="evidence" value="ECO:0007669"/>
    <property type="project" value="UniProtKB-KW"/>
</dbReference>
<dbReference type="CDD" id="cd08195">
    <property type="entry name" value="DHQS"/>
    <property type="match status" value="1"/>
</dbReference>
<dbReference type="Gene3D" id="1.20.1090.10">
    <property type="entry name" value="Dehydroquinate synthase-like - alpha domain"/>
    <property type="match status" value="1"/>
</dbReference>
<dbReference type="InterPro" id="IPR023000">
    <property type="entry name" value="Shikimate_kinase_CS"/>
</dbReference>
<dbReference type="PRINTS" id="PR01100">
    <property type="entry name" value="SHIKIMTKNASE"/>
</dbReference>
<keyword evidence="9 18" id="KW-0479">Metal-binding</keyword>
<dbReference type="Pfam" id="PF24621">
    <property type="entry name" value="DHQS_C"/>
    <property type="match status" value="1"/>
</dbReference>
<dbReference type="SUPFAM" id="SSF56796">
    <property type="entry name" value="Dehydroquinate synthase-like"/>
    <property type="match status" value="1"/>
</dbReference>
<evidence type="ECO:0000259" key="19">
    <source>
        <dbReference type="Pfam" id="PF01761"/>
    </source>
</evidence>
<keyword evidence="16" id="KW-0456">Lyase</keyword>
<evidence type="ECO:0000313" key="22">
    <source>
        <dbReference type="Proteomes" id="UP000185544"/>
    </source>
</evidence>
<evidence type="ECO:0000256" key="1">
    <source>
        <dbReference type="ARBA" id="ARBA00001911"/>
    </source>
</evidence>
<dbReference type="GO" id="GO:0009423">
    <property type="term" value="P:chorismate biosynthetic process"/>
    <property type="evidence" value="ECO:0007669"/>
    <property type="project" value="UniProtKB-UniRule"/>
</dbReference>
<comment type="pathway">
    <text evidence="4 18">Metabolic intermediate biosynthesis; chorismate biosynthesis; chorismate from D-erythrose 4-phosphate and phosphoenolpyruvate: step 5/7.</text>
</comment>
<organism evidence="21 22">
    <name type="scientific">Pajaroellobacter abortibovis</name>
    <dbReference type="NCBI Taxonomy" id="1882918"/>
    <lineage>
        <taxon>Bacteria</taxon>
        <taxon>Pseudomonadati</taxon>
        <taxon>Myxococcota</taxon>
        <taxon>Polyangia</taxon>
        <taxon>Polyangiales</taxon>
        <taxon>Polyangiaceae</taxon>
    </lineage>
</organism>
<accession>A0A1L6MZE6</accession>
<comment type="cofactor">
    <cofactor evidence="18">
        <name>Mg(2+)</name>
        <dbReference type="ChEBI" id="CHEBI:18420"/>
    </cofactor>
    <text evidence="18">Binds 1 Mg(2+) ion per subunit.</text>
</comment>
<evidence type="ECO:0000256" key="5">
    <source>
        <dbReference type="ARBA" id="ARBA00012154"/>
    </source>
</evidence>
<dbReference type="Pfam" id="PF01761">
    <property type="entry name" value="DHQ_synthase"/>
    <property type="match status" value="1"/>
</dbReference>
<gene>
    <name evidence="18" type="primary">aroK</name>
    <name evidence="21" type="ORF">BCY86_00055</name>
</gene>
<evidence type="ECO:0000313" key="21">
    <source>
        <dbReference type="EMBL" id="APS00808.1"/>
    </source>
</evidence>
<comment type="cofactor">
    <cofactor evidence="2">
        <name>Co(2+)</name>
        <dbReference type="ChEBI" id="CHEBI:48828"/>
    </cofactor>
</comment>
<evidence type="ECO:0000256" key="6">
    <source>
        <dbReference type="ARBA" id="ARBA00022490"/>
    </source>
</evidence>
<dbReference type="Proteomes" id="UP000185544">
    <property type="component" value="Chromosome"/>
</dbReference>
<evidence type="ECO:0000256" key="15">
    <source>
        <dbReference type="ARBA" id="ARBA00023141"/>
    </source>
</evidence>
<evidence type="ECO:0000256" key="9">
    <source>
        <dbReference type="ARBA" id="ARBA00022723"/>
    </source>
</evidence>
<dbReference type="GO" id="GO:0000287">
    <property type="term" value="F:magnesium ion binding"/>
    <property type="evidence" value="ECO:0007669"/>
    <property type="project" value="UniProtKB-UniRule"/>
</dbReference>
<evidence type="ECO:0000256" key="2">
    <source>
        <dbReference type="ARBA" id="ARBA00001941"/>
    </source>
</evidence>
<dbReference type="GO" id="GO:0003856">
    <property type="term" value="F:3-dehydroquinate synthase activity"/>
    <property type="evidence" value="ECO:0007669"/>
    <property type="project" value="TreeGrafter"/>
</dbReference>
<dbReference type="HAMAP" id="MF_00109">
    <property type="entry name" value="Shikimate_kinase"/>
    <property type="match status" value="1"/>
</dbReference>
<comment type="catalytic activity">
    <reaction evidence="17 18">
        <text>shikimate + ATP = 3-phosphoshikimate + ADP + H(+)</text>
        <dbReference type="Rhea" id="RHEA:13121"/>
        <dbReference type="ChEBI" id="CHEBI:15378"/>
        <dbReference type="ChEBI" id="CHEBI:30616"/>
        <dbReference type="ChEBI" id="CHEBI:36208"/>
        <dbReference type="ChEBI" id="CHEBI:145989"/>
        <dbReference type="ChEBI" id="CHEBI:456216"/>
        <dbReference type="EC" id="2.7.1.71"/>
    </reaction>
</comment>
<dbReference type="GO" id="GO:0005524">
    <property type="term" value="F:ATP binding"/>
    <property type="evidence" value="ECO:0007669"/>
    <property type="project" value="UniProtKB-UniRule"/>
</dbReference>
<dbReference type="GO" id="GO:0004765">
    <property type="term" value="F:shikimate kinase activity"/>
    <property type="evidence" value="ECO:0007669"/>
    <property type="project" value="UniProtKB-UniRule"/>
</dbReference>
<comment type="caution">
    <text evidence="18">Lacks conserved residue(s) required for the propagation of feature annotation.</text>
</comment>
<dbReference type="InterPro" id="IPR031322">
    <property type="entry name" value="Shikimate/glucono_kinase"/>
</dbReference>
<evidence type="ECO:0000256" key="13">
    <source>
        <dbReference type="ARBA" id="ARBA00022840"/>
    </source>
</evidence>
<keyword evidence="13 18" id="KW-0067">ATP-binding</keyword>
<dbReference type="EC" id="2.7.1.71" evidence="5 18"/>
<dbReference type="InterPro" id="IPR050071">
    <property type="entry name" value="Dehydroquinate_synthase"/>
</dbReference>
<dbReference type="SUPFAM" id="SSF52540">
    <property type="entry name" value="P-loop containing nucleoside triphosphate hydrolases"/>
    <property type="match status" value="1"/>
</dbReference>
<keyword evidence="15 18" id="KW-0057">Aromatic amino acid biosynthesis</keyword>
<protein>
    <recommendedName>
        <fullName evidence="5 18">Shikimate kinase</fullName>
        <shortName evidence="18">SK</shortName>
        <ecNumber evidence="5 18">2.7.1.71</ecNumber>
    </recommendedName>
</protein>
<feature type="domain" description="3-dehydroquinate synthase N-terminal" evidence="19">
    <location>
        <begin position="226"/>
        <end position="338"/>
    </location>
</feature>
<dbReference type="RefSeq" id="WP_075277479.1">
    <property type="nucleotide sequence ID" value="NZ_CP016908.1"/>
</dbReference>
<evidence type="ECO:0000256" key="7">
    <source>
        <dbReference type="ARBA" id="ARBA00022605"/>
    </source>
</evidence>
<dbReference type="Pfam" id="PF01202">
    <property type="entry name" value="SKI"/>
    <property type="match status" value="1"/>
</dbReference>
<dbReference type="KEGG" id="pabo:BCY86_00055"/>
<feature type="binding site" evidence="18">
    <location>
        <position position="71"/>
    </location>
    <ligand>
        <name>substrate</name>
    </ligand>
</feature>
<comment type="function">
    <text evidence="18">Catalyzes the specific phosphorylation of the 3-hydroxyl group of shikimic acid using ATP as a cosubstrate.</text>
</comment>
<dbReference type="GO" id="GO:0005737">
    <property type="term" value="C:cytoplasm"/>
    <property type="evidence" value="ECO:0007669"/>
    <property type="project" value="UniProtKB-SubCell"/>
</dbReference>
<keyword evidence="6 18" id="KW-0963">Cytoplasm</keyword>
<keyword evidence="22" id="KW-1185">Reference proteome</keyword>
<evidence type="ECO:0000259" key="20">
    <source>
        <dbReference type="Pfam" id="PF24621"/>
    </source>
</evidence>
<feature type="binding site" evidence="18">
    <location>
        <position position="129"/>
    </location>
    <ligand>
        <name>substrate</name>
    </ligand>
</feature>
<dbReference type="EMBL" id="CP016908">
    <property type="protein sequence ID" value="APS00808.1"/>
    <property type="molecule type" value="Genomic_DNA"/>
</dbReference>
<name>A0A1L6MZE6_9BACT</name>
<evidence type="ECO:0000256" key="16">
    <source>
        <dbReference type="ARBA" id="ARBA00023239"/>
    </source>
</evidence>
<evidence type="ECO:0000256" key="11">
    <source>
        <dbReference type="ARBA" id="ARBA00022777"/>
    </source>
</evidence>
<evidence type="ECO:0000256" key="3">
    <source>
        <dbReference type="ARBA" id="ARBA00001947"/>
    </source>
</evidence>
<dbReference type="PANTHER" id="PTHR43622">
    <property type="entry name" value="3-DEHYDROQUINATE SYNTHASE"/>
    <property type="match status" value="1"/>
</dbReference>
<keyword evidence="7 18" id="KW-0028">Amino-acid biosynthesis</keyword>
<keyword evidence="12" id="KW-0862">Zinc</keyword>
<comment type="subunit">
    <text evidence="18">Monomer.</text>
</comment>
<evidence type="ECO:0000256" key="14">
    <source>
        <dbReference type="ARBA" id="ARBA00023027"/>
    </source>
</evidence>
<dbReference type="InterPro" id="IPR030960">
    <property type="entry name" value="DHQS/DOIS_N"/>
</dbReference>
<keyword evidence="10 18" id="KW-0547">Nucleotide-binding</keyword>
<keyword evidence="14" id="KW-0520">NAD</keyword>
<dbReference type="UniPathway" id="UPA00053">
    <property type="reaction ID" value="UER00088"/>
</dbReference>
<dbReference type="Gene3D" id="3.40.50.1970">
    <property type="match status" value="1"/>
</dbReference>
<dbReference type="PROSITE" id="PS01128">
    <property type="entry name" value="SHIKIMATE_KINASE"/>
    <property type="match status" value="1"/>
</dbReference>
<dbReference type="CDD" id="cd00464">
    <property type="entry name" value="SK"/>
    <property type="match status" value="1"/>
</dbReference>
<evidence type="ECO:0000256" key="8">
    <source>
        <dbReference type="ARBA" id="ARBA00022679"/>
    </source>
</evidence>
<comment type="cofactor">
    <cofactor evidence="3">
        <name>Zn(2+)</name>
        <dbReference type="ChEBI" id="CHEBI:29105"/>
    </cofactor>
</comment>
<feature type="domain" description="3-dehydroquinate synthase C-terminal" evidence="20">
    <location>
        <begin position="340"/>
        <end position="482"/>
    </location>
</feature>
<sequence>MATGKSTLGPVLANRLQLPFIDTDTFLAQTHGISIADWFRQRGELSFRSEEQKLLQRLLMEGTPQVIACGGGTLMHRATRHVALEKSWVITLTATPSALAKRIQKAQEKRPLFTNSDLFKRIEELLEERHEAYAECHLSLSTESHTVNQIIENILRTIEREVALVPIGTKSYPILFAAHNPSLLTETLTAFNPSSLMIVTDHNIHQKRGPFIQEALAPFQEITHQLILSPGEISKTLESISSIWESALTLGIDRKTILLSLGGGVIGDLTGFAASTLLRGIRAIQVPTTSLAMADSVVGGKTGFNHRLGKNLIGTYSFPSAGIIDIAHLETLPVREFRAGLAEIVKIGLAAHEPLFVDLENNAENLTENRFERFLPCMQNAIKTKIQIVRQDTYDQGNRLLCNVGHTLGHALEAQGKYTRHLHGEAVALGTIAELYMAYAMGVIPLSLVHRVQNLFFRLGLPHSVAHHELQAAWRFIQGDKKRDGRFLLFPMVKGIGKASVERLPLVDIEKILLGDRFLNEQKAF</sequence>
<evidence type="ECO:0000256" key="17">
    <source>
        <dbReference type="ARBA" id="ARBA00048567"/>
    </source>
</evidence>
<evidence type="ECO:0000256" key="4">
    <source>
        <dbReference type="ARBA" id="ARBA00004842"/>
    </source>
</evidence>
<feature type="binding site" evidence="18">
    <location>
        <position position="110"/>
    </location>
    <ligand>
        <name>ATP</name>
        <dbReference type="ChEBI" id="CHEBI:30616"/>
    </ligand>
</feature>
<dbReference type="OrthoDB" id="9806583at2"/>
<dbReference type="FunFam" id="3.40.50.1970:FF:000007">
    <property type="entry name" value="Pentafunctional AROM polypeptide"/>
    <property type="match status" value="1"/>
</dbReference>
<proteinExistence type="inferred from homology"/>
<evidence type="ECO:0000256" key="12">
    <source>
        <dbReference type="ARBA" id="ARBA00022833"/>
    </source>
</evidence>
<dbReference type="Gene3D" id="3.40.50.300">
    <property type="entry name" value="P-loop containing nucleotide triphosphate hydrolases"/>
    <property type="match status" value="1"/>
</dbReference>
<feature type="binding site" evidence="18">
    <location>
        <position position="6"/>
    </location>
    <ligand>
        <name>Mg(2+)</name>
        <dbReference type="ChEBI" id="CHEBI:18420"/>
    </ligand>
</feature>
<evidence type="ECO:0000256" key="18">
    <source>
        <dbReference type="HAMAP-Rule" id="MF_00109"/>
    </source>
</evidence>
<comment type="cofactor">
    <cofactor evidence="1">
        <name>NAD(+)</name>
        <dbReference type="ChEBI" id="CHEBI:57540"/>
    </cofactor>
</comment>
<dbReference type="PANTHER" id="PTHR43622:SF7">
    <property type="entry name" value="3-DEHYDROQUINATE SYNTHASE, CHLOROPLASTIC"/>
    <property type="match status" value="1"/>
</dbReference>
<dbReference type="AlphaFoldDB" id="A0A1L6MZE6"/>
<evidence type="ECO:0000256" key="10">
    <source>
        <dbReference type="ARBA" id="ARBA00022741"/>
    </source>
</evidence>
<dbReference type="GO" id="GO:0008652">
    <property type="term" value="P:amino acid biosynthetic process"/>
    <property type="evidence" value="ECO:0007669"/>
    <property type="project" value="UniProtKB-KW"/>
</dbReference>
<dbReference type="STRING" id="1882918.BCY86_00055"/>
<comment type="similarity">
    <text evidence="18">Belongs to the shikimate kinase family.</text>
</comment>